<evidence type="ECO:0000259" key="1">
    <source>
        <dbReference type="Pfam" id="PF13843"/>
    </source>
</evidence>
<gene>
    <name evidence="2" type="ORF">g.55730</name>
</gene>
<name>A0A1B6JB46_9HEMI</name>
<dbReference type="PANTHER" id="PTHR46599:SF3">
    <property type="entry name" value="PIGGYBAC TRANSPOSABLE ELEMENT-DERIVED PROTEIN 4"/>
    <property type="match status" value="1"/>
</dbReference>
<dbReference type="PANTHER" id="PTHR46599">
    <property type="entry name" value="PIGGYBAC TRANSPOSABLE ELEMENT-DERIVED PROTEIN 4"/>
    <property type="match status" value="1"/>
</dbReference>
<dbReference type="InterPro" id="IPR029526">
    <property type="entry name" value="PGBD"/>
</dbReference>
<feature type="non-terminal residue" evidence="2">
    <location>
        <position position="173"/>
    </location>
</feature>
<accession>A0A1B6JB46</accession>
<dbReference type="AlphaFoldDB" id="A0A1B6JB46"/>
<reference evidence="2" key="1">
    <citation type="submission" date="2015-11" db="EMBL/GenBank/DDBJ databases">
        <title>De novo transcriptome assembly of four potential Pierce s Disease insect vectors from Arizona vineyards.</title>
        <authorList>
            <person name="Tassone E.E."/>
        </authorList>
    </citation>
    <scope>NUCLEOTIDE SEQUENCE</scope>
</reference>
<organism evidence="2">
    <name type="scientific">Homalodisca liturata</name>
    <dbReference type="NCBI Taxonomy" id="320908"/>
    <lineage>
        <taxon>Eukaryota</taxon>
        <taxon>Metazoa</taxon>
        <taxon>Ecdysozoa</taxon>
        <taxon>Arthropoda</taxon>
        <taxon>Hexapoda</taxon>
        <taxon>Insecta</taxon>
        <taxon>Pterygota</taxon>
        <taxon>Neoptera</taxon>
        <taxon>Paraneoptera</taxon>
        <taxon>Hemiptera</taxon>
        <taxon>Auchenorrhyncha</taxon>
        <taxon>Membracoidea</taxon>
        <taxon>Cicadellidae</taxon>
        <taxon>Cicadellinae</taxon>
        <taxon>Proconiini</taxon>
        <taxon>Homalodisca</taxon>
    </lineage>
</organism>
<dbReference type="EMBL" id="GECU01011226">
    <property type="protein sequence ID" value="JAS96480.1"/>
    <property type="molecule type" value="Transcribed_RNA"/>
</dbReference>
<proteinExistence type="predicted"/>
<dbReference type="Pfam" id="PF13843">
    <property type="entry name" value="DDE_Tnp_1_7"/>
    <property type="match status" value="1"/>
</dbReference>
<evidence type="ECO:0000313" key="2">
    <source>
        <dbReference type="EMBL" id="JAS96480.1"/>
    </source>
</evidence>
<feature type="domain" description="PiggyBac transposable element-derived protein" evidence="1">
    <location>
        <begin position="1"/>
        <end position="173"/>
    </location>
</feature>
<protein>
    <recommendedName>
        <fullName evidence="1">PiggyBac transposable element-derived protein domain-containing protein</fullName>
    </recommendedName>
</protein>
<feature type="non-terminal residue" evidence="2">
    <location>
        <position position="1"/>
    </location>
</feature>
<sequence>KAARFGVKSYELCESSTGYTWNLFVYTGSDMKFTCPLINTETQKSEAIVLELVHQLFGKGYTLWMDNFYNNPYLAKLLKDQKTDCVGTIKLNRQGITKDIQKSKINKGEIQAVHSDDVSITKWRDKRVVSLISTYHEVGMVSCTVNNKEVLKPGIVVEYNKNMGGVDLSDQML</sequence>